<dbReference type="GO" id="GO:0022904">
    <property type="term" value="P:respiratory electron transport chain"/>
    <property type="evidence" value="ECO:0007669"/>
    <property type="project" value="TreeGrafter"/>
</dbReference>
<dbReference type="Pfam" id="PF04879">
    <property type="entry name" value="Molybdop_Fe4S4"/>
    <property type="match status" value="1"/>
</dbReference>
<dbReference type="GO" id="GO:0016020">
    <property type="term" value="C:membrane"/>
    <property type="evidence" value="ECO:0007669"/>
    <property type="project" value="TreeGrafter"/>
</dbReference>
<dbReference type="Pfam" id="PF00384">
    <property type="entry name" value="Molybdopterin"/>
    <property type="match status" value="1"/>
</dbReference>
<dbReference type="RefSeq" id="WP_015284701.1">
    <property type="nucleotide sequence ID" value="NC_019943.1"/>
</dbReference>
<dbReference type="InterPro" id="IPR009010">
    <property type="entry name" value="Asp_de-COase-like_dom_sf"/>
</dbReference>
<dbReference type="FunFam" id="2.40.40.20:FF:000005">
    <property type="entry name" value="Periplasmic nitrate reductase"/>
    <property type="match status" value="1"/>
</dbReference>
<dbReference type="Proteomes" id="UP000010824">
    <property type="component" value="Chromosome"/>
</dbReference>
<dbReference type="PROSITE" id="PS00551">
    <property type="entry name" value="MOLYBDOPTERIN_PROK_1"/>
    <property type="match status" value="1"/>
</dbReference>
<dbReference type="Gene3D" id="2.40.40.20">
    <property type="match status" value="1"/>
</dbReference>
<evidence type="ECO:0000256" key="7">
    <source>
        <dbReference type="ARBA" id="ARBA00023002"/>
    </source>
</evidence>
<protein>
    <submittedName>
        <fullName evidence="11">Formate dehydrogenase, alpha subunit, archaeal-type</fullName>
    </submittedName>
</protein>
<keyword evidence="5" id="KW-0500">Molybdenum</keyword>
<reference evidence="12" key="1">
    <citation type="submission" date="2011-12" db="EMBL/GenBank/DDBJ databases">
        <title>Complete sequence of Methanoregula formicicum SMSP.</title>
        <authorList>
            <person name="Lucas S."/>
            <person name="Han J."/>
            <person name="Lapidus A."/>
            <person name="Cheng J.-F."/>
            <person name="Goodwin L."/>
            <person name="Pitluck S."/>
            <person name="Peters L."/>
            <person name="Ovchinnikova G."/>
            <person name="Teshima H."/>
            <person name="Detter J.C."/>
            <person name="Han C."/>
            <person name="Tapia R."/>
            <person name="Land M."/>
            <person name="Hauser L."/>
            <person name="Kyrpides N."/>
            <person name="Ivanova N."/>
            <person name="Pagani I."/>
            <person name="Imachi H."/>
            <person name="Tamaki H."/>
            <person name="Sekiguchi Y."/>
            <person name="Kamagata Y."/>
            <person name="Cadillo-Quiroz H."/>
            <person name="Zinder S."/>
            <person name="Liu W.-T."/>
            <person name="Woyke T."/>
        </authorList>
    </citation>
    <scope>NUCLEOTIDE SEQUENCE [LARGE SCALE GENOMIC DNA]</scope>
    <source>
        <strain evidence="12">DSM 22288 / NBRC 105244 / SMSP</strain>
    </source>
</reference>
<dbReference type="InterPro" id="IPR006963">
    <property type="entry name" value="Mopterin_OxRdtase_4Fe-4S_dom"/>
</dbReference>
<dbReference type="PANTHER" id="PTHR43105:SF14">
    <property type="entry name" value="FORMATE DEHYDROGENASE H"/>
    <property type="match status" value="1"/>
</dbReference>
<dbReference type="Gene3D" id="3.40.50.740">
    <property type="match status" value="1"/>
</dbReference>
<keyword evidence="7" id="KW-0560">Oxidoreductase</keyword>
<dbReference type="STRING" id="593750.Metfor_0677"/>
<dbReference type="InterPro" id="IPR041925">
    <property type="entry name" value="CT_Formate-Dh_H"/>
</dbReference>
<dbReference type="GO" id="GO:0015942">
    <property type="term" value="P:formate metabolic process"/>
    <property type="evidence" value="ECO:0007669"/>
    <property type="project" value="InterPro"/>
</dbReference>
<dbReference type="GO" id="GO:0003954">
    <property type="term" value="F:NADH dehydrogenase activity"/>
    <property type="evidence" value="ECO:0007669"/>
    <property type="project" value="TreeGrafter"/>
</dbReference>
<dbReference type="InterPro" id="IPR041924">
    <property type="entry name" value="Formate_Dh-H_N"/>
</dbReference>
<dbReference type="Gene3D" id="3.40.228.10">
    <property type="entry name" value="Dimethylsulfoxide Reductase, domain 2"/>
    <property type="match status" value="1"/>
</dbReference>
<evidence type="ECO:0000313" key="12">
    <source>
        <dbReference type="Proteomes" id="UP000010824"/>
    </source>
</evidence>
<sequence length="686" mass="75984">MEFKYVPTTCPYCGTGCGFNLVVKDKKVVGVQPWQRNPVNEGKLCPKGNYAWEFINSPDRLTKPLIKKDGKFVEASWDEAYKLIAQKFKSYKGEEMACLASARVSNEENYLMQKFARAVLKTPNIDHCARLCHASTVVGLAGAFGSGAMTQSIADIAESKCLLVIGTNTFEQHPLIGRRIMQAKMNGAKIIYADPRLTPTGKIADLHLQFYSGTDVALLNCFMQLILKNGWENKDFIKNRTKDFEKVKEVVMKDTYSPENVSKITGVPAEDIIKAAEWFGKSGQSAVLYSMGITQHTTGVDNVKSVANLQMLTGNLGRPGTGICALRGQNNVQGACDMGALANVYSGYQSVLVPEMKKKMEDAWGCQIAEGKVGLTVTTLINTLADEPGKVKCVYIMGENPMLSDPDLHHVEKGLKNAEFIVVQDIFLTETAQLADVVLPATCFAEKDGTQTSTERRVQKWRKAQDPPGEARADWKIICELGAAMGYEKQFPYKSAEEIFNEIARVTPSYGGMTYARLEKPEALHWPCPTAEHPGTPILHKEKFSHPDGLGIFTPIEWKAQAEVPDKEYPFLLTTGRCIWHWHTGSMTRRSPSLEREEPTGWVEINPEDAKALGIADKEMLKVSSRRGDIKIGARVTKTIKKGVVFIPFHFIECAANILTINALDPVAKIPEFKACACKIEKIKEA</sequence>
<dbReference type="SUPFAM" id="SSF53706">
    <property type="entry name" value="Formate dehydrogenase/DMSO reductase, domains 1-3"/>
    <property type="match status" value="1"/>
</dbReference>
<dbReference type="PANTHER" id="PTHR43105">
    <property type="entry name" value="RESPIRATORY NITRATE REDUCTASE"/>
    <property type="match status" value="1"/>
</dbReference>
<feature type="domain" description="4Fe-4S Mo/W bis-MGD-type" evidence="10">
    <location>
        <begin position="3"/>
        <end position="59"/>
    </location>
</feature>
<dbReference type="PROSITE" id="PS00932">
    <property type="entry name" value="MOLYBDOPTERIN_PROK_3"/>
    <property type="match status" value="1"/>
</dbReference>
<keyword evidence="12" id="KW-1185">Reference proteome</keyword>
<evidence type="ECO:0000256" key="1">
    <source>
        <dbReference type="ARBA" id="ARBA00001942"/>
    </source>
</evidence>
<dbReference type="InterPro" id="IPR006657">
    <property type="entry name" value="MoPterin_dinucl-bd_dom"/>
</dbReference>
<dbReference type="Gene3D" id="2.20.25.90">
    <property type="entry name" value="ADC-like domains"/>
    <property type="match status" value="1"/>
</dbReference>
<dbReference type="InterPro" id="IPR006656">
    <property type="entry name" value="Mopterin_OxRdtase"/>
</dbReference>
<dbReference type="GeneID" id="14309990"/>
<comment type="cofactor">
    <cofactor evidence="1">
        <name>Mo-bis(molybdopterin guanine dinucleotide)</name>
        <dbReference type="ChEBI" id="CHEBI:60539"/>
    </cofactor>
</comment>
<evidence type="ECO:0000256" key="4">
    <source>
        <dbReference type="ARBA" id="ARBA00022485"/>
    </source>
</evidence>
<evidence type="ECO:0000256" key="9">
    <source>
        <dbReference type="ARBA" id="ARBA00023014"/>
    </source>
</evidence>
<comment type="cofactor">
    <cofactor evidence="2">
        <name>[4Fe-4S] cluster</name>
        <dbReference type="ChEBI" id="CHEBI:49883"/>
    </cofactor>
</comment>
<dbReference type="CDD" id="cd02790">
    <property type="entry name" value="MopB_CT_Formate-Dh_H"/>
    <property type="match status" value="1"/>
</dbReference>
<organism evidence="11 12">
    <name type="scientific">Methanoregula formicica (strain DSM 22288 / NBRC 105244 / SMSP)</name>
    <dbReference type="NCBI Taxonomy" id="593750"/>
    <lineage>
        <taxon>Archaea</taxon>
        <taxon>Methanobacteriati</taxon>
        <taxon>Methanobacteriota</taxon>
        <taxon>Stenosarchaea group</taxon>
        <taxon>Methanomicrobia</taxon>
        <taxon>Methanomicrobiales</taxon>
        <taxon>Methanoregulaceae</taxon>
        <taxon>Methanoregula</taxon>
    </lineage>
</organism>
<keyword evidence="4" id="KW-0004">4Fe-4S</keyword>
<evidence type="ECO:0000256" key="8">
    <source>
        <dbReference type="ARBA" id="ARBA00023004"/>
    </source>
</evidence>
<evidence type="ECO:0000259" key="10">
    <source>
        <dbReference type="PROSITE" id="PS51669"/>
    </source>
</evidence>
<comment type="similarity">
    <text evidence="3">Belongs to the prokaryotic molybdopterin-containing oxidoreductase family.</text>
</comment>
<accession>L0HAI4</accession>
<evidence type="ECO:0000256" key="2">
    <source>
        <dbReference type="ARBA" id="ARBA00001966"/>
    </source>
</evidence>
<dbReference type="GO" id="GO:0043546">
    <property type="term" value="F:molybdopterin cofactor binding"/>
    <property type="evidence" value="ECO:0007669"/>
    <property type="project" value="InterPro"/>
</dbReference>
<dbReference type="AlphaFoldDB" id="L0HAI4"/>
<dbReference type="NCBIfam" id="TIGR01591">
    <property type="entry name" value="Fdh-alpha"/>
    <property type="match status" value="1"/>
</dbReference>
<evidence type="ECO:0000256" key="3">
    <source>
        <dbReference type="ARBA" id="ARBA00010312"/>
    </source>
</evidence>
<dbReference type="SUPFAM" id="SSF50692">
    <property type="entry name" value="ADC-like"/>
    <property type="match status" value="1"/>
</dbReference>
<dbReference type="InterPro" id="IPR027467">
    <property type="entry name" value="MopterinOxRdtase_cofactor_BS"/>
</dbReference>
<dbReference type="OrthoDB" id="23466at2157"/>
<evidence type="ECO:0000256" key="5">
    <source>
        <dbReference type="ARBA" id="ARBA00022505"/>
    </source>
</evidence>
<dbReference type="PROSITE" id="PS51669">
    <property type="entry name" value="4FE4S_MOW_BIS_MGD"/>
    <property type="match status" value="1"/>
</dbReference>
<dbReference type="HOGENOM" id="CLU_000422_4_0_2"/>
<keyword evidence="8" id="KW-0408">Iron</keyword>
<dbReference type="KEGG" id="mfo:Metfor_0677"/>
<keyword evidence="6" id="KW-0479">Metal-binding</keyword>
<dbReference type="SMART" id="SM00926">
    <property type="entry name" value="Molybdop_Fe4S4"/>
    <property type="match status" value="1"/>
</dbReference>
<dbReference type="GO" id="GO:0046872">
    <property type="term" value="F:metal ion binding"/>
    <property type="evidence" value="ECO:0007669"/>
    <property type="project" value="UniProtKB-KW"/>
</dbReference>
<dbReference type="InterPro" id="IPR050123">
    <property type="entry name" value="Prok_molybdopt-oxidoreductase"/>
</dbReference>
<dbReference type="Pfam" id="PF01568">
    <property type="entry name" value="Molydop_binding"/>
    <property type="match status" value="1"/>
</dbReference>
<evidence type="ECO:0000256" key="6">
    <source>
        <dbReference type="ARBA" id="ARBA00022723"/>
    </source>
</evidence>
<dbReference type="EMBL" id="CP003167">
    <property type="protein sequence ID" value="AGB01737.1"/>
    <property type="molecule type" value="Genomic_DNA"/>
</dbReference>
<dbReference type="eggNOG" id="arCOG01492">
    <property type="taxonomic scope" value="Archaea"/>
</dbReference>
<dbReference type="InParanoid" id="L0HAI4"/>
<dbReference type="InterPro" id="IPR006478">
    <property type="entry name" value="Formate_DH_asu"/>
</dbReference>
<dbReference type="GO" id="GO:0008863">
    <property type="term" value="F:formate dehydrogenase (NAD+) activity"/>
    <property type="evidence" value="ECO:0007669"/>
    <property type="project" value="InterPro"/>
</dbReference>
<name>L0HAI4_METFS</name>
<dbReference type="CDD" id="cd02753">
    <property type="entry name" value="MopB_Formate-Dh-H"/>
    <property type="match status" value="1"/>
</dbReference>
<dbReference type="GO" id="GO:0051539">
    <property type="term" value="F:4 iron, 4 sulfur cluster binding"/>
    <property type="evidence" value="ECO:0007669"/>
    <property type="project" value="UniProtKB-KW"/>
</dbReference>
<reference evidence="11 12" key="2">
    <citation type="journal article" date="2014" name="Genome Announc.">
        <title>Complete Genome Sequence of Methanoregula formicica SMSPT, a Mesophilic Hydrogenotrophic Methanogen Isolated from a Methanogenic Upflow Anaerobic Sludge Blanket Reactor.</title>
        <authorList>
            <person name="Yamamoto K."/>
            <person name="Tamaki H."/>
            <person name="Cadillo-Quiroz H."/>
            <person name="Imachi H."/>
            <person name="Kyrpides N."/>
            <person name="Woyke T."/>
            <person name="Goodwin L."/>
            <person name="Zinder S.H."/>
            <person name="Kamagata Y."/>
            <person name="Liu W.T."/>
        </authorList>
    </citation>
    <scope>NUCLEOTIDE SEQUENCE [LARGE SCALE GENOMIC DNA]</scope>
    <source>
        <strain evidence="12">DSM 22288 / NBRC 105244 / SMSP</strain>
    </source>
</reference>
<proteinExistence type="inferred from homology"/>
<keyword evidence="9" id="KW-0411">Iron-sulfur</keyword>
<gene>
    <name evidence="11" type="ordered locus">Metfor_0677</name>
</gene>
<dbReference type="InterPro" id="IPR006655">
    <property type="entry name" value="Mopterin_OxRdtase_prok_CS"/>
</dbReference>
<dbReference type="FunFam" id="3.40.228.10:FF:000002">
    <property type="entry name" value="Formate dehydrogenase subunit alpha"/>
    <property type="match status" value="1"/>
</dbReference>
<evidence type="ECO:0000313" key="11">
    <source>
        <dbReference type="EMBL" id="AGB01737.1"/>
    </source>
</evidence>
<dbReference type="FunCoup" id="L0HAI4">
    <property type="interactions" value="171"/>
</dbReference>
<dbReference type="PROSITE" id="PS00490">
    <property type="entry name" value="MOLYBDOPTERIN_PROK_2"/>
    <property type="match status" value="1"/>
</dbReference>